<keyword evidence="1" id="KW-0472">Membrane</keyword>
<dbReference type="EMBL" id="DVHM01000190">
    <property type="protein sequence ID" value="HIR71879.1"/>
    <property type="molecule type" value="Genomic_DNA"/>
</dbReference>
<name>A0A9D1EBY9_9FIRM</name>
<evidence type="ECO:0000313" key="3">
    <source>
        <dbReference type="Proteomes" id="UP000823912"/>
    </source>
</evidence>
<evidence type="ECO:0000256" key="1">
    <source>
        <dbReference type="SAM" id="Phobius"/>
    </source>
</evidence>
<dbReference type="AlphaFoldDB" id="A0A9D1EBY9"/>
<feature type="transmembrane region" description="Helical" evidence="1">
    <location>
        <begin position="165"/>
        <end position="186"/>
    </location>
</feature>
<reference evidence="2" key="2">
    <citation type="journal article" date="2021" name="PeerJ">
        <title>Extensive microbial diversity within the chicken gut microbiome revealed by metagenomics and culture.</title>
        <authorList>
            <person name="Gilroy R."/>
            <person name="Ravi A."/>
            <person name="Getino M."/>
            <person name="Pursley I."/>
            <person name="Horton D.L."/>
            <person name="Alikhan N.F."/>
            <person name="Baker D."/>
            <person name="Gharbi K."/>
            <person name="Hall N."/>
            <person name="Watson M."/>
            <person name="Adriaenssens E.M."/>
            <person name="Foster-Nyarko E."/>
            <person name="Jarju S."/>
            <person name="Secka A."/>
            <person name="Antonio M."/>
            <person name="Oren A."/>
            <person name="Chaudhuri R.R."/>
            <person name="La Ragione R."/>
            <person name="Hildebrand F."/>
            <person name="Pallen M.J."/>
        </authorList>
    </citation>
    <scope>NUCLEOTIDE SEQUENCE</scope>
    <source>
        <strain evidence="2">ChiSjej5B23-6657</strain>
    </source>
</reference>
<sequence length="188" mass="20637">MKNMFVGLLLIFLDITLNISLGWQGTLDILPDFVGYILILRGAGEMAEVSPSFAKINPAVWAATAVSAISFLLNLFGLSAALLSDGLPAQILQTAILLAEEILLFWVTWQMASGIRDMEYHYGTWMNAEDVTVAWKLMVGIYAAGFVFSRLAVLLMAPLNLVATLFLILLVIGNVAVNIFFLVQFYKA</sequence>
<proteinExistence type="predicted"/>
<organism evidence="2 3">
    <name type="scientific">Candidatus Pullilachnospira gallistercoris</name>
    <dbReference type="NCBI Taxonomy" id="2840911"/>
    <lineage>
        <taxon>Bacteria</taxon>
        <taxon>Bacillati</taxon>
        <taxon>Bacillota</taxon>
        <taxon>Clostridia</taxon>
        <taxon>Lachnospirales</taxon>
        <taxon>Lachnospiraceae</taxon>
        <taxon>Lachnospiraceae incertae sedis</taxon>
        <taxon>Candidatus Pullilachnospira</taxon>
    </lineage>
</organism>
<keyword evidence="1" id="KW-0812">Transmembrane</keyword>
<comment type="caution">
    <text evidence="2">The sequence shown here is derived from an EMBL/GenBank/DDBJ whole genome shotgun (WGS) entry which is preliminary data.</text>
</comment>
<keyword evidence="1" id="KW-1133">Transmembrane helix</keyword>
<evidence type="ECO:0000313" key="2">
    <source>
        <dbReference type="EMBL" id="HIR71879.1"/>
    </source>
</evidence>
<reference evidence="2" key="1">
    <citation type="submission" date="2020-10" db="EMBL/GenBank/DDBJ databases">
        <authorList>
            <person name="Gilroy R."/>
        </authorList>
    </citation>
    <scope>NUCLEOTIDE SEQUENCE</scope>
    <source>
        <strain evidence="2">ChiSjej5B23-6657</strain>
    </source>
</reference>
<gene>
    <name evidence="2" type="ORF">IAA55_11455</name>
</gene>
<feature type="transmembrane region" description="Helical" evidence="1">
    <location>
        <begin position="133"/>
        <end position="153"/>
    </location>
</feature>
<protein>
    <submittedName>
        <fullName evidence="2">Uncharacterized protein</fullName>
    </submittedName>
</protein>
<dbReference type="Proteomes" id="UP000823912">
    <property type="component" value="Unassembled WGS sequence"/>
</dbReference>
<feature type="transmembrane region" description="Helical" evidence="1">
    <location>
        <begin position="95"/>
        <end position="113"/>
    </location>
</feature>
<accession>A0A9D1EBY9</accession>
<feature type="transmembrane region" description="Helical" evidence="1">
    <location>
        <begin position="59"/>
        <end position="83"/>
    </location>
</feature>